<evidence type="ECO:0000313" key="3">
    <source>
        <dbReference type="Proteomes" id="UP000236333"/>
    </source>
</evidence>
<dbReference type="EMBL" id="PGGS01000522">
    <property type="protein sequence ID" value="PNH03294.1"/>
    <property type="molecule type" value="Genomic_DNA"/>
</dbReference>
<sequence length="79" mass="8491">MDRGRLFMNHVMLVLLFAVQADPARSSRASRDLQGTSSADVLAQRARAGFEGLDNNLVFVRARSPPPPLSRTAAPAPSS</sequence>
<keyword evidence="1" id="KW-0732">Signal</keyword>
<feature type="signal peptide" evidence="1">
    <location>
        <begin position="1"/>
        <end position="26"/>
    </location>
</feature>
<dbReference type="Proteomes" id="UP000236333">
    <property type="component" value="Unassembled WGS sequence"/>
</dbReference>
<dbReference type="AlphaFoldDB" id="A0A2J7ZSP9"/>
<accession>A0A2J7ZSP9</accession>
<evidence type="ECO:0000313" key="2">
    <source>
        <dbReference type="EMBL" id="PNH03294.1"/>
    </source>
</evidence>
<reference evidence="2 3" key="1">
    <citation type="journal article" date="2017" name="Mol. Biol. Evol.">
        <title>The 4-celled Tetrabaena socialis nuclear genome reveals the essential components for genetic control of cell number at the origin of multicellularity in the volvocine lineage.</title>
        <authorList>
            <person name="Featherston J."/>
            <person name="Arakaki Y."/>
            <person name="Hanschen E.R."/>
            <person name="Ferris P.J."/>
            <person name="Michod R.E."/>
            <person name="Olson B.J.S.C."/>
            <person name="Nozaki H."/>
            <person name="Durand P.M."/>
        </authorList>
    </citation>
    <scope>NUCLEOTIDE SEQUENCE [LARGE SCALE GENOMIC DNA]</scope>
    <source>
        <strain evidence="2 3">NIES-571</strain>
    </source>
</reference>
<name>A0A2J7ZSP9_9CHLO</name>
<proteinExistence type="predicted"/>
<feature type="non-terminal residue" evidence="2">
    <location>
        <position position="79"/>
    </location>
</feature>
<comment type="caution">
    <text evidence="2">The sequence shown here is derived from an EMBL/GenBank/DDBJ whole genome shotgun (WGS) entry which is preliminary data.</text>
</comment>
<feature type="chain" id="PRO_5014473896" evidence="1">
    <location>
        <begin position="27"/>
        <end position="79"/>
    </location>
</feature>
<keyword evidence="3" id="KW-1185">Reference proteome</keyword>
<protein>
    <submittedName>
        <fullName evidence="2">Uncharacterized protein</fullName>
    </submittedName>
</protein>
<gene>
    <name evidence="2" type="ORF">TSOC_010663</name>
</gene>
<organism evidence="2 3">
    <name type="scientific">Tetrabaena socialis</name>
    <dbReference type="NCBI Taxonomy" id="47790"/>
    <lineage>
        <taxon>Eukaryota</taxon>
        <taxon>Viridiplantae</taxon>
        <taxon>Chlorophyta</taxon>
        <taxon>core chlorophytes</taxon>
        <taxon>Chlorophyceae</taxon>
        <taxon>CS clade</taxon>
        <taxon>Chlamydomonadales</taxon>
        <taxon>Tetrabaenaceae</taxon>
        <taxon>Tetrabaena</taxon>
    </lineage>
</organism>
<evidence type="ECO:0000256" key="1">
    <source>
        <dbReference type="SAM" id="SignalP"/>
    </source>
</evidence>